<dbReference type="GO" id="GO:0008692">
    <property type="term" value="F:3-hydroxybutyryl-CoA epimerase activity"/>
    <property type="evidence" value="ECO:0007669"/>
    <property type="project" value="InterPro"/>
</dbReference>
<dbReference type="GO" id="GO:0070403">
    <property type="term" value="F:NAD+ binding"/>
    <property type="evidence" value="ECO:0007669"/>
    <property type="project" value="InterPro"/>
</dbReference>
<evidence type="ECO:0000256" key="8">
    <source>
        <dbReference type="ARBA" id="ARBA00023027"/>
    </source>
</evidence>
<keyword evidence="9" id="KW-0443">Lipid metabolism</keyword>
<evidence type="ECO:0000256" key="6">
    <source>
        <dbReference type="ARBA" id="ARBA00022963"/>
    </source>
</evidence>
<dbReference type="PROSITE" id="PS00067">
    <property type="entry name" value="3HCDH"/>
    <property type="match status" value="1"/>
</dbReference>
<dbReference type="CDD" id="cd06558">
    <property type="entry name" value="crotonase-like"/>
    <property type="match status" value="1"/>
</dbReference>
<keyword evidence="11" id="KW-0456">Lyase</keyword>
<evidence type="ECO:0000256" key="3">
    <source>
        <dbReference type="ARBA" id="ARBA00008750"/>
    </source>
</evidence>
<dbReference type="Gene3D" id="3.90.226.10">
    <property type="entry name" value="2-enoyl-CoA Hydratase, Chain A, domain 1"/>
    <property type="match status" value="1"/>
</dbReference>
<dbReference type="SUPFAM" id="SSF52096">
    <property type="entry name" value="ClpP/crotonase"/>
    <property type="match status" value="1"/>
</dbReference>
<dbReference type="InterPro" id="IPR036291">
    <property type="entry name" value="NAD(P)-bd_dom_sf"/>
</dbReference>
<keyword evidence="18" id="KW-1185">Reference proteome</keyword>
<protein>
    <recommendedName>
        <fullName evidence="4">enoyl-CoA hydratase</fullName>
        <ecNumber evidence="4">4.2.1.17</ecNumber>
    </recommendedName>
</protein>
<keyword evidence="10" id="KW-0413">Isomerase</keyword>
<evidence type="ECO:0000256" key="2">
    <source>
        <dbReference type="ARBA" id="ARBA00007005"/>
    </source>
</evidence>
<evidence type="ECO:0000256" key="11">
    <source>
        <dbReference type="ARBA" id="ARBA00023239"/>
    </source>
</evidence>
<feature type="domain" description="3-hydroxyacyl-CoA dehydrogenase C-terminal" evidence="15">
    <location>
        <begin position="497"/>
        <end position="592"/>
    </location>
</feature>
<proteinExistence type="inferred from homology"/>
<gene>
    <name evidence="17" type="primary">fadB</name>
    <name evidence="17" type="ORF">J0A66_00555</name>
</gene>
<evidence type="ECO:0000256" key="13">
    <source>
        <dbReference type="ARBA" id="ARBA00049556"/>
    </source>
</evidence>
<name>A0A939DKT6_9ALTE</name>
<dbReference type="Pfam" id="PF00378">
    <property type="entry name" value="ECH_1"/>
    <property type="match status" value="1"/>
</dbReference>
<evidence type="ECO:0000256" key="5">
    <source>
        <dbReference type="ARBA" id="ARBA00022832"/>
    </source>
</evidence>
<dbReference type="Pfam" id="PF00725">
    <property type="entry name" value="3HCDH"/>
    <property type="match status" value="2"/>
</dbReference>
<dbReference type="NCBIfam" id="TIGR02437">
    <property type="entry name" value="FadB"/>
    <property type="match status" value="1"/>
</dbReference>
<dbReference type="InterPro" id="IPR006180">
    <property type="entry name" value="3-OHacyl-CoA_DH_CS"/>
</dbReference>
<dbReference type="GO" id="GO:0004300">
    <property type="term" value="F:enoyl-CoA hydratase activity"/>
    <property type="evidence" value="ECO:0007669"/>
    <property type="project" value="UniProtKB-EC"/>
</dbReference>
<evidence type="ECO:0000256" key="14">
    <source>
        <dbReference type="RuleBase" id="RU003707"/>
    </source>
</evidence>
<sequence>MIYEGKSLKATLLDGGIAEVVFDAAGSVNKFDQQTVSELDALCAALESHGGIKGALVRSNKGAFIVGADITEFNDLFSLPEPEILAWVAKTAKVFDRFEDLPFPTLAAVNGFALGGGCEMALACDLRLADSSARIGLPEVKLGLMPGFGGTVRLPRLIGADNALEWMTTGKDRKPEQALAEGAVNAVVAPEKLRDAGLAMLRQAIEGRIDWQQRRAQKKAPLELNANESTMSFATAKAMVSAVAGKHYPAPHMMVETVAKAASLDRDGALKLENEGFVKLAKTDAATAQIGIFVADQLVKSKGKKQAKNATKAIEQAAVLGAGIMGGGIAYQSAVKGTPTVMKDIRQDALQLGLNEAAKILNKGVELGKVSPKVLASTLNNIVPSLEYSAIKDADIVIEAVVENPKVKASVLKETEETVAQDAIICSNTSTISINSLAESLQQPERFCGMHFFNPVHKMPLVEIIRGEKTSDETIAAVVAFAMKMGKTPIVVNDCPGFLVNRVLFPYFAGFSKLLLDGADFVAVDKVMEKIFGWPMGPAYLLDVVGMDTADHAAGVMSQGIPERMQRIGNDPIQSLYKAERLGQKNGKGFYDFGTDKRGKPTKTPSAEAYKLIGVEHQEFDAETVIARLMIPMANEAVRCLEEGIVASAAEADMALLYGLGFPPFRGGIFRYMETMGLDNFVALADKYSSLGPIYQITDGLREMAASGKSYFAQ</sequence>
<dbReference type="NCBIfam" id="NF008727">
    <property type="entry name" value="PRK11730.1"/>
    <property type="match status" value="1"/>
</dbReference>
<accession>A0A939DKT6</accession>
<dbReference type="SUPFAM" id="SSF48179">
    <property type="entry name" value="6-phosphogluconate dehydrogenase C-terminal domain-like"/>
    <property type="match status" value="2"/>
</dbReference>
<comment type="similarity">
    <text evidence="2">In the central section; belongs to the 3-hydroxyacyl-CoA dehydrogenase family.</text>
</comment>
<dbReference type="RefSeq" id="WP_206571822.1">
    <property type="nucleotide sequence ID" value="NZ_JAFKCV010000001.1"/>
</dbReference>
<evidence type="ECO:0000256" key="1">
    <source>
        <dbReference type="ARBA" id="ARBA00005005"/>
    </source>
</evidence>
<dbReference type="InterPro" id="IPR008927">
    <property type="entry name" value="6-PGluconate_DH-like_C_sf"/>
</dbReference>
<evidence type="ECO:0000256" key="10">
    <source>
        <dbReference type="ARBA" id="ARBA00023235"/>
    </source>
</evidence>
<dbReference type="GO" id="GO:0036125">
    <property type="term" value="C:fatty acid beta-oxidation multienzyme complex"/>
    <property type="evidence" value="ECO:0007669"/>
    <property type="project" value="InterPro"/>
</dbReference>
<comment type="catalytic activity">
    <reaction evidence="13">
        <text>a (3S)-3-hydroxyacyl-CoA + NAD(+) = a 3-oxoacyl-CoA + NADH + H(+)</text>
        <dbReference type="Rhea" id="RHEA:22432"/>
        <dbReference type="ChEBI" id="CHEBI:15378"/>
        <dbReference type="ChEBI" id="CHEBI:57318"/>
        <dbReference type="ChEBI" id="CHEBI:57540"/>
        <dbReference type="ChEBI" id="CHEBI:57945"/>
        <dbReference type="ChEBI" id="CHEBI:90726"/>
        <dbReference type="EC" id="1.1.1.35"/>
    </reaction>
</comment>
<evidence type="ECO:0000256" key="12">
    <source>
        <dbReference type="ARBA" id="ARBA00023268"/>
    </source>
</evidence>
<dbReference type="PANTHER" id="PTHR43612">
    <property type="entry name" value="TRIFUNCTIONAL ENZYME SUBUNIT ALPHA"/>
    <property type="match status" value="1"/>
</dbReference>
<keyword evidence="8" id="KW-0520">NAD</keyword>
<dbReference type="GO" id="GO:0016509">
    <property type="term" value="F:long-chain (3S)-3-hydroxyacyl-CoA dehydrogenase (NAD+) activity"/>
    <property type="evidence" value="ECO:0007669"/>
    <property type="project" value="TreeGrafter"/>
</dbReference>
<dbReference type="FunFam" id="3.40.50.720:FF:000009">
    <property type="entry name" value="Fatty oxidation complex, alpha subunit"/>
    <property type="match status" value="1"/>
</dbReference>
<dbReference type="InterPro" id="IPR012799">
    <property type="entry name" value="FadB"/>
</dbReference>
<dbReference type="PANTHER" id="PTHR43612:SF3">
    <property type="entry name" value="TRIFUNCTIONAL ENZYME SUBUNIT ALPHA, MITOCHONDRIAL"/>
    <property type="match status" value="1"/>
</dbReference>
<dbReference type="Gene3D" id="1.10.1040.50">
    <property type="match status" value="1"/>
</dbReference>
<evidence type="ECO:0000313" key="18">
    <source>
        <dbReference type="Proteomes" id="UP000664654"/>
    </source>
</evidence>
<feature type="domain" description="3-hydroxyacyl-CoA dehydrogenase C-terminal" evidence="15">
    <location>
        <begin position="625"/>
        <end position="691"/>
    </location>
</feature>
<feature type="domain" description="3-hydroxyacyl-CoA dehydrogenase NAD binding" evidence="16">
    <location>
        <begin position="317"/>
        <end position="495"/>
    </location>
</feature>
<dbReference type="AlphaFoldDB" id="A0A939DKT6"/>
<keyword evidence="6" id="KW-0442">Lipid degradation</keyword>
<dbReference type="SUPFAM" id="SSF51735">
    <property type="entry name" value="NAD(P)-binding Rossmann-fold domains"/>
    <property type="match status" value="1"/>
</dbReference>
<dbReference type="EC" id="4.2.1.17" evidence="4"/>
<dbReference type="GO" id="GO:0004165">
    <property type="term" value="F:delta(3)-delta(2)-enoyl-CoA isomerase activity"/>
    <property type="evidence" value="ECO:0007669"/>
    <property type="project" value="InterPro"/>
</dbReference>
<keyword evidence="7" id="KW-0560">Oxidoreductase</keyword>
<dbReference type="InterPro" id="IPR001753">
    <property type="entry name" value="Enoyl-CoA_hydra/iso"/>
</dbReference>
<dbReference type="InterPro" id="IPR018376">
    <property type="entry name" value="Enoyl-CoA_hyd/isom_CS"/>
</dbReference>
<evidence type="ECO:0000256" key="4">
    <source>
        <dbReference type="ARBA" id="ARBA00012076"/>
    </source>
</evidence>
<evidence type="ECO:0000259" key="15">
    <source>
        <dbReference type="Pfam" id="PF00725"/>
    </source>
</evidence>
<dbReference type="InterPro" id="IPR029045">
    <property type="entry name" value="ClpP/crotonase-like_dom_sf"/>
</dbReference>
<keyword evidence="12" id="KW-0511">Multifunctional enzyme</keyword>
<dbReference type="GO" id="GO:0006635">
    <property type="term" value="P:fatty acid beta-oxidation"/>
    <property type="evidence" value="ECO:0007669"/>
    <property type="project" value="TreeGrafter"/>
</dbReference>
<evidence type="ECO:0000256" key="9">
    <source>
        <dbReference type="ARBA" id="ARBA00023098"/>
    </source>
</evidence>
<reference evidence="17" key="1">
    <citation type="submission" date="2021-03" db="EMBL/GenBank/DDBJ databases">
        <title>novel species isolated from a fishpond in China.</title>
        <authorList>
            <person name="Lu H."/>
            <person name="Cai Z."/>
        </authorList>
    </citation>
    <scope>NUCLEOTIDE SEQUENCE</scope>
    <source>
        <strain evidence="17">JCM 30855</strain>
    </source>
</reference>
<keyword evidence="5" id="KW-0276">Fatty acid metabolism</keyword>
<dbReference type="Proteomes" id="UP000664654">
    <property type="component" value="Unassembled WGS sequence"/>
</dbReference>
<dbReference type="Pfam" id="PF02737">
    <property type="entry name" value="3HCDH_N"/>
    <property type="match status" value="1"/>
</dbReference>
<comment type="similarity">
    <text evidence="14">Belongs to the enoyl-CoA hydratase/isomerase family.</text>
</comment>
<dbReference type="InterPro" id="IPR050136">
    <property type="entry name" value="FA_oxidation_alpha_subunit"/>
</dbReference>
<organism evidence="17 18">
    <name type="scientific">Bowmanella dokdonensis</name>
    <dbReference type="NCBI Taxonomy" id="751969"/>
    <lineage>
        <taxon>Bacteria</taxon>
        <taxon>Pseudomonadati</taxon>
        <taxon>Pseudomonadota</taxon>
        <taxon>Gammaproteobacteria</taxon>
        <taxon>Alteromonadales</taxon>
        <taxon>Alteromonadaceae</taxon>
        <taxon>Bowmanella</taxon>
    </lineage>
</organism>
<comment type="similarity">
    <text evidence="3">In the N-terminal section; belongs to the enoyl-CoA hydratase/isomerase family.</text>
</comment>
<dbReference type="Gene3D" id="3.40.50.720">
    <property type="entry name" value="NAD(P)-binding Rossmann-like Domain"/>
    <property type="match status" value="1"/>
</dbReference>
<dbReference type="PROSITE" id="PS00166">
    <property type="entry name" value="ENOYL_COA_HYDRATASE"/>
    <property type="match status" value="1"/>
</dbReference>
<dbReference type="EMBL" id="JAFKCV010000001">
    <property type="protein sequence ID" value="MBN7823701.1"/>
    <property type="molecule type" value="Genomic_DNA"/>
</dbReference>
<evidence type="ECO:0000256" key="7">
    <source>
        <dbReference type="ARBA" id="ARBA00023002"/>
    </source>
</evidence>
<evidence type="ECO:0000259" key="16">
    <source>
        <dbReference type="Pfam" id="PF02737"/>
    </source>
</evidence>
<dbReference type="InterPro" id="IPR006108">
    <property type="entry name" value="3HC_DH_C"/>
</dbReference>
<dbReference type="InterPro" id="IPR006176">
    <property type="entry name" value="3-OHacyl-CoA_DH_NAD-bd"/>
</dbReference>
<evidence type="ECO:0000313" key="17">
    <source>
        <dbReference type="EMBL" id="MBN7823701.1"/>
    </source>
</evidence>
<comment type="pathway">
    <text evidence="1">Lipid metabolism; fatty acid beta-oxidation.</text>
</comment>
<comment type="caution">
    <text evidence="17">The sequence shown here is derived from an EMBL/GenBank/DDBJ whole genome shotgun (WGS) entry which is preliminary data.</text>
</comment>